<evidence type="ECO:0000313" key="1">
    <source>
        <dbReference type="EMBL" id="RPA57130.1"/>
    </source>
</evidence>
<dbReference type="OrthoDB" id="2135720at2"/>
<dbReference type="AlphaFoldDB" id="A0A3N4GEV7"/>
<accession>A0A3N4GEV7</accession>
<protein>
    <submittedName>
        <fullName evidence="1">Uncharacterized protein</fullName>
    </submittedName>
</protein>
<sequence>MKINRINTIKLQRRIDWTIDLDALIKNCRHIKPQHFEKLQTDMMLLYNVSKKHLPFKTIILFTDATVAITEQDTSELMKVWHQNVGFFAEYFNKQYEHLMHASKKRPHTVGKYSFQRFKDDFATMHYLALHNIHDFYHYIKPKTHTYIEMPTNIAFILGVKKAYLDAKINMYKIQRDHQLEFFNQMSYYSQAMHSHTHQVCEEIPGIHQPSTHFGQLDTIRQLIGKPLE</sequence>
<reference evidence="1 2" key="1">
    <citation type="submission" date="2018-11" db="EMBL/GenBank/DDBJ databases">
        <title>Aerococcus sp. SJQ22, whole genome shotgun sequence.</title>
        <authorList>
            <person name="Sun L."/>
            <person name="Gao X."/>
            <person name="Chen W."/>
            <person name="Huang K."/>
        </authorList>
    </citation>
    <scope>NUCLEOTIDE SEQUENCE [LARGE SCALE GENOMIC DNA]</scope>
    <source>
        <strain evidence="1 2">SJQ22</strain>
    </source>
</reference>
<organism evidence="1 2">
    <name type="scientific">Aerococcus agrisoli</name>
    <dbReference type="NCBI Taxonomy" id="2487350"/>
    <lineage>
        <taxon>Bacteria</taxon>
        <taxon>Bacillati</taxon>
        <taxon>Bacillota</taxon>
        <taxon>Bacilli</taxon>
        <taxon>Lactobacillales</taxon>
        <taxon>Aerococcaceae</taxon>
        <taxon>Aerococcus</taxon>
    </lineage>
</organism>
<keyword evidence="2" id="KW-1185">Reference proteome</keyword>
<proteinExistence type="predicted"/>
<comment type="caution">
    <text evidence="1">The sequence shown here is derived from an EMBL/GenBank/DDBJ whole genome shotgun (WGS) entry which is preliminary data.</text>
</comment>
<gene>
    <name evidence="1" type="ORF">EF384_08375</name>
</gene>
<dbReference type="RefSeq" id="WP_123781074.1">
    <property type="nucleotide sequence ID" value="NZ_RKMG01000032.1"/>
</dbReference>
<evidence type="ECO:0000313" key="2">
    <source>
        <dbReference type="Proteomes" id="UP000273977"/>
    </source>
</evidence>
<name>A0A3N4GEV7_9LACT</name>
<dbReference type="Proteomes" id="UP000273977">
    <property type="component" value="Unassembled WGS sequence"/>
</dbReference>
<dbReference type="EMBL" id="RKMG01000032">
    <property type="protein sequence ID" value="RPA57130.1"/>
    <property type="molecule type" value="Genomic_DNA"/>
</dbReference>